<accession>L0RHT8</accession>
<comment type="catalytic activity">
    <reaction evidence="4 5">
        <text>[protein]-L-glutamate 5-O-methyl ester + H2O = L-glutamyl-[protein] + methanol + H(+)</text>
        <dbReference type="Rhea" id="RHEA:23236"/>
        <dbReference type="Rhea" id="RHEA-COMP:10208"/>
        <dbReference type="Rhea" id="RHEA-COMP:10311"/>
        <dbReference type="ChEBI" id="CHEBI:15377"/>
        <dbReference type="ChEBI" id="CHEBI:15378"/>
        <dbReference type="ChEBI" id="CHEBI:17790"/>
        <dbReference type="ChEBI" id="CHEBI:29973"/>
        <dbReference type="ChEBI" id="CHEBI:82795"/>
        <dbReference type="EC" id="3.1.1.61"/>
    </reaction>
</comment>
<evidence type="ECO:0000256" key="1">
    <source>
        <dbReference type="ARBA" id="ARBA00022490"/>
    </source>
</evidence>
<dbReference type="HOGENOM" id="CLU_000445_51_0_7"/>
<dbReference type="PROSITE" id="PS50122">
    <property type="entry name" value="CHEB"/>
    <property type="match status" value="1"/>
</dbReference>
<dbReference type="CDD" id="cd17541">
    <property type="entry name" value="REC_CheB-like"/>
    <property type="match status" value="1"/>
</dbReference>
<keyword evidence="1 5" id="KW-0963">Cytoplasm</keyword>
<dbReference type="eggNOG" id="COG2201">
    <property type="taxonomic scope" value="Bacteria"/>
</dbReference>
<feature type="domain" description="CheB-type methylesterase" evidence="9">
    <location>
        <begin position="161"/>
        <end position="349"/>
    </location>
</feature>
<evidence type="ECO:0000256" key="2">
    <source>
        <dbReference type="ARBA" id="ARBA00022500"/>
    </source>
</evidence>
<dbReference type="InterPro" id="IPR008248">
    <property type="entry name" value="CheB-like"/>
</dbReference>
<comment type="domain">
    <text evidence="5">Contains a C-terminal catalytic domain, and an N-terminal region which modulates catalytic activity.</text>
</comment>
<dbReference type="PANTHER" id="PTHR42872:SF6">
    <property type="entry name" value="PROTEIN-GLUTAMATE METHYLESTERASE_PROTEIN-GLUTAMINE GLUTAMINASE"/>
    <property type="match status" value="1"/>
</dbReference>
<dbReference type="Pfam" id="PF01339">
    <property type="entry name" value="CheB_methylest"/>
    <property type="match status" value="1"/>
</dbReference>
<reference evidence="10 11" key="1">
    <citation type="submission" date="2012-10" db="EMBL/GenBank/DDBJ databases">
        <authorList>
            <person name="Genoscope - CEA"/>
        </authorList>
    </citation>
    <scope>NUCLEOTIDE SEQUENCE [LARGE SCALE GENOMIC DNA]</scope>
    <source>
        <strain evidence="11">AM13 / DSM 14728</strain>
    </source>
</reference>
<protein>
    <recommendedName>
        <fullName evidence="5">Protein-glutamate methylesterase/protein-glutamine glutaminase</fullName>
        <ecNumber evidence="5">3.1.1.61</ecNumber>
        <ecNumber evidence="5">3.5.1.44</ecNumber>
    </recommendedName>
</protein>
<feature type="active site" evidence="5 6">
    <location>
        <position position="198"/>
    </location>
</feature>
<dbReference type="EC" id="3.5.1.44" evidence="5"/>
<dbReference type="OrthoDB" id="9793421at2"/>
<dbReference type="Gene3D" id="3.40.50.180">
    <property type="entry name" value="Methylesterase CheB, C-terminal domain"/>
    <property type="match status" value="1"/>
</dbReference>
<feature type="domain" description="Response regulatory" evidence="8">
    <location>
        <begin position="3"/>
        <end position="121"/>
    </location>
</feature>
<evidence type="ECO:0000313" key="11">
    <source>
        <dbReference type="Proteomes" id="UP000010808"/>
    </source>
</evidence>
<organism evidence="10 11">
    <name type="scientific">Maridesulfovibrio hydrothermalis AM13 = DSM 14728</name>
    <dbReference type="NCBI Taxonomy" id="1121451"/>
    <lineage>
        <taxon>Bacteria</taxon>
        <taxon>Pseudomonadati</taxon>
        <taxon>Thermodesulfobacteriota</taxon>
        <taxon>Desulfovibrionia</taxon>
        <taxon>Desulfovibrionales</taxon>
        <taxon>Desulfovibrionaceae</taxon>
        <taxon>Maridesulfovibrio</taxon>
    </lineage>
</organism>
<name>L0RHT8_9BACT</name>
<dbReference type="NCBIfam" id="NF001965">
    <property type="entry name" value="PRK00742.1"/>
    <property type="match status" value="1"/>
</dbReference>
<comment type="catalytic activity">
    <reaction evidence="5">
        <text>L-glutaminyl-[protein] + H2O = L-glutamyl-[protein] + NH4(+)</text>
        <dbReference type="Rhea" id="RHEA:16441"/>
        <dbReference type="Rhea" id="RHEA-COMP:10207"/>
        <dbReference type="Rhea" id="RHEA-COMP:10208"/>
        <dbReference type="ChEBI" id="CHEBI:15377"/>
        <dbReference type="ChEBI" id="CHEBI:28938"/>
        <dbReference type="ChEBI" id="CHEBI:29973"/>
        <dbReference type="ChEBI" id="CHEBI:30011"/>
        <dbReference type="EC" id="3.5.1.44"/>
    </reaction>
</comment>
<dbReference type="GO" id="GO:0008984">
    <property type="term" value="F:protein-glutamate methylesterase activity"/>
    <property type="evidence" value="ECO:0007669"/>
    <property type="project" value="UniProtKB-UniRule"/>
</dbReference>
<feature type="active site" evidence="5 6">
    <location>
        <position position="171"/>
    </location>
</feature>
<evidence type="ECO:0000256" key="5">
    <source>
        <dbReference type="HAMAP-Rule" id="MF_00099"/>
    </source>
</evidence>
<comment type="function">
    <text evidence="5">Involved in chemotaxis. Part of a chemotaxis signal transduction system that modulates chemotaxis in response to various stimuli. Catalyzes the demethylation of specific methylglutamate residues introduced into the chemoreceptors (methyl-accepting chemotaxis proteins or MCP) by CheR. Also mediates the irreversible deamidation of specific glutamine residues to glutamic acid.</text>
</comment>
<dbReference type="InterPro" id="IPR001789">
    <property type="entry name" value="Sig_transdc_resp-reg_receiver"/>
</dbReference>
<dbReference type="AlphaFoldDB" id="L0RHT8"/>
<dbReference type="KEGG" id="dhy:DESAM_22889"/>
<evidence type="ECO:0000259" key="8">
    <source>
        <dbReference type="PROSITE" id="PS50110"/>
    </source>
</evidence>
<keyword evidence="2 5" id="KW-0145">Chemotaxis</keyword>
<dbReference type="PROSITE" id="PS50110">
    <property type="entry name" value="RESPONSE_REGULATORY"/>
    <property type="match status" value="1"/>
</dbReference>
<dbReference type="SUPFAM" id="SSF52172">
    <property type="entry name" value="CheY-like"/>
    <property type="match status" value="1"/>
</dbReference>
<gene>
    <name evidence="5 10" type="primary">cheB</name>
    <name evidence="10" type="ORF">DESAM_22889</name>
</gene>
<dbReference type="GO" id="GO:0000156">
    <property type="term" value="F:phosphorelay response regulator activity"/>
    <property type="evidence" value="ECO:0007669"/>
    <property type="project" value="InterPro"/>
</dbReference>
<comment type="subcellular location">
    <subcellularLocation>
        <location evidence="5">Cytoplasm</location>
    </subcellularLocation>
</comment>
<dbReference type="EMBL" id="FO203522">
    <property type="protein sequence ID" value="CCO25156.1"/>
    <property type="molecule type" value="Genomic_DNA"/>
</dbReference>
<evidence type="ECO:0000256" key="7">
    <source>
        <dbReference type="PROSITE-ProRule" id="PRU00169"/>
    </source>
</evidence>
<evidence type="ECO:0000256" key="6">
    <source>
        <dbReference type="PROSITE-ProRule" id="PRU00050"/>
    </source>
</evidence>
<dbReference type="SMART" id="SM00448">
    <property type="entry name" value="REC"/>
    <property type="match status" value="1"/>
</dbReference>
<dbReference type="PATRIC" id="fig|1121451.3.peg.3095"/>
<keyword evidence="11" id="KW-1185">Reference proteome</keyword>
<keyword evidence="5 7" id="KW-0597">Phosphoprotein</keyword>
<dbReference type="SUPFAM" id="SSF52738">
    <property type="entry name" value="Methylesterase CheB, C-terminal domain"/>
    <property type="match status" value="1"/>
</dbReference>
<dbReference type="STRING" id="1121451.DESAM_22889"/>
<dbReference type="PIRSF" id="PIRSF000876">
    <property type="entry name" value="RR_chemtxs_CheB"/>
    <property type="match status" value="1"/>
</dbReference>
<dbReference type="Gene3D" id="3.40.50.2300">
    <property type="match status" value="1"/>
</dbReference>
<dbReference type="GO" id="GO:0006935">
    <property type="term" value="P:chemotaxis"/>
    <property type="evidence" value="ECO:0007669"/>
    <property type="project" value="UniProtKB-UniRule"/>
</dbReference>
<feature type="modified residue" description="4-aspartylphosphate" evidence="5 7">
    <location>
        <position position="54"/>
    </location>
</feature>
<dbReference type="InterPro" id="IPR000673">
    <property type="entry name" value="Sig_transdc_resp-reg_Me-estase"/>
</dbReference>
<dbReference type="Pfam" id="PF00072">
    <property type="entry name" value="Response_reg"/>
    <property type="match status" value="1"/>
</dbReference>
<proteinExistence type="inferred from homology"/>
<dbReference type="RefSeq" id="WP_015337754.1">
    <property type="nucleotide sequence ID" value="NC_020055.1"/>
</dbReference>
<sequence>MIKVLIVDDSASVRELFTEMFKREVDFEVVGCAENGASALQMVADLVPDVATMDVNLPDYDGFTVTRRIMEECPIPIVIISAVYSASDAELGFRLLDTGALAFHDKPAFNSPDFPDRMAEIVMSVRLMSEVKVVRRRSRFKRESGLAQPVSRVLKIASEKKLSKVVCIGASTGGPHAIKKVLMSLPVNFAAPVIIVQHMSGGFTEGMVNWLKGCSGHNIKIAEQGEKLRPGIIYFGPEDYHLEISKDKEVILLDCPAVNGIRPTVSRLFGSAARNLGKAAVGVLLTGMGRDGADELLEIRMKGGHTIAQNRETSIVFGMPGEAVKIGAAVSVLPLDKIGAEINSHVSGSLGG</sequence>
<dbReference type="HAMAP" id="MF_00099">
    <property type="entry name" value="CheB_chemtxs"/>
    <property type="match status" value="1"/>
</dbReference>
<dbReference type="GO" id="GO:0050568">
    <property type="term" value="F:protein-glutamine glutaminase activity"/>
    <property type="evidence" value="ECO:0007669"/>
    <property type="project" value="UniProtKB-UniRule"/>
</dbReference>
<comment type="similarity">
    <text evidence="5">Belongs to the CheB family.</text>
</comment>
<evidence type="ECO:0000256" key="4">
    <source>
        <dbReference type="ARBA" id="ARBA00048267"/>
    </source>
</evidence>
<feature type="active site" evidence="5 6">
    <location>
        <position position="291"/>
    </location>
</feature>
<evidence type="ECO:0000259" key="9">
    <source>
        <dbReference type="PROSITE" id="PS50122"/>
    </source>
</evidence>
<dbReference type="InterPro" id="IPR011006">
    <property type="entry name" value="CheY-like_superfamily"/>
</dbReference>
<dbReference type="PANTHER" id="PTHR42872">
    <property type="entry name" value="PROTEIN-GLUTAMATE METHYLESTERASE/PROTEIN-GLUTAMINE GLUTAMINASE"/>
    <property type="match status" value="1"/>
</dbReference>
<dbReference type="CDD" id="cd16432">
    <property type="entry name" value="CheB_Rec"/>
    <property type="match status" value="1"/>
</dbReference>
<keyword evidence="3 5" id="KW-0378">Hydrolase</keyword>
<dbReference type="GO" id="GO:0005737">
    <property type="term" value="C:cytoplasm"/>
    <property type="evidence" value="ECO:0007669"/>
    <property type="project" value="UniProtKB-SubCell"/>
</dbReference>
<evidence type="ECO:0000256" key="3">
    <source>
        <dbReference type="ARBA" id="ARBA00022801"/>
    </source>
</evidence>
<dbReference type="Proteomes" id="UP000010808">
    <property type="component" value="Chromosome"/>
</dbReference>
<comment type="PTM">
    <text evidence="5">Phosphorylated by CheA. Phosphorylation of the N-terminal regulatory domain activates the methylesterase activity.</text>
</comment>
<dbReference type="InterPro" id="IPR035909">
    <property type="entry name" value="CheB_C"/>
</dbReference>
<evidence type="ECO:0000313" key="10">
    <source>
        <dbReference type="EMBL" id="CCO25156.1"/>
    </source>
</evidence>
<dbReference type="EC" id="3.1.1.61" evidence="5"/>